<reference evidence="1" key="2">
    <citation type="journal article" date="2023" name="IMA Fungus">
        <title>Comparative genomic study of the Penicillium genus elucidates a diverse pangenome and 15 lateral gene transfer events.</title>
        <authorList>
            <person name="Petersen C."/>
            <person name="Sorensen T."/>
            <person name="Nielsen M.R."/>
            <person name="Sondergaard T.E."/>
            <person name="Sorensen J.L."/>
            <person name="Fitzpatrick D.A."/>
            <person name="Frisvad J.C."/>
            <person name="Nielsen K.L."/>
        </authorList>
    </citation>
    <scope>NUCLEOTIDE SEQUENCE</scope>
    <source>
        <strain evidence="1">IBT 17660</strain>
    </source>
</reference>
<evidence type="ECO:0000313" key="2">
    <source>
        <dbReference type="Proteomes" id="UP001147760"/>
    </source>
</evidence>
<proteinExistence type="predicted"/>
<comment type="caution">
    <text evidence="1">The sequence shown here is derived from an EMBL/GenBank/DDBJ whole genome shotgun (WGS) entry which is preliminary data.</text>
</comment>
<keyword evidence="2" id="KW-1185">Reference proteome</keyword>
<evidence type="ECO:0000313" key="1">
    <source>
        <dbReference type="EMBL" id="KAJ5458876.1"/>
    </source>
</evidence>
<dbReference type="AlphaFoldDB" id="A0A9W9WG21"/>
<gene>
    <name evidence="1" type="ORF">N7530_010820</name>
</gene>
<dbReference type="EMBL" id="JAPWDO010000008">
    <property type="protein sequence ID" value="KAJ5458876.1"/>
    <property type="molecule type" value="Genomic_DNA"/>
</dbReference>
<dbReference type="OrthoDB" id="4359454at2759"/>
<dbReference type="Proteomes" id="UP001147760">
    <property type="component" value="Unassembled WGS sequence"/>
</dbReference>
<protein>
    <submittedName>
        <fullName evidence="1">Uncharacterized protein</fullName>
    </submittedName>
</protein>
<name>A0A9W9WG21_9EURO</name>
<sequence length="320" mass="36156">MTPTSSPSPKIKDVVVNILHALKSINHAHLTKSEIQCLGFSVDIFDPNDEDSSEDSLDPETQWLFKPISKEDIKPWKTSPSEAKAVQSSLDIPDLVRTSQHRPDWDVAGATQEVLDFITAQFDSRRKSKTRLRDIFGWNDIDFEEFAGGNMGLLFSTDGKFRGVDTPGWRTCLIEEWWDGEDLAGPSVRLIICTDGNGKEGNLLLSELGSIAQIAAFRRTQPEFKTCRLFPVLLLSLFGPRHGRIIQACYDRRGDKLELRISRVFCFATKGDAAFDTFFRFTASYPPEIANPRFARSLDDREVFVHDALPIRSRPNLSFL</sequence>
<accession>A0A9W9WG21</accession>
<reference evidence="1" key="1">
    <citation type="submission" date="2022-12" db="EMBL/GenBank/DDBJ databases">
        <authorList>
            <person name="Petersen C."/>
        </authorList>
    </citation>
    <scope>NUCLEOTIDE SEQUENCE</scope>
    <source>
        <strain evidence="1">IBT 17660</strain>
    </source>
</reference>
<organism evidence="1 2">
    <name type="scientific">Penicillium desertorum</name>
    <dbReference type="NCBI Taxonomy" id="1303715"/>
    <lineage>
        <taxon>Eukaryota</taxon>
        <taxon>Fungi</taxon>
        <taxon>Dikarya</taxon>
        <taxon>Ascomycota</taxon>
        <taxon>Pezizomycotina</taxon>
        <taxon>Eurotiomycetes</taxon>
        <taxon>Eurotiomycetidae</taxon>
        <taxon>Eurotiales</taxon>
        <taxon>Aspergillaceae</taxon>
        <taxon>Penicillium</taxon>
    </lineage>
</organism>